<proteinExistence type="predicted"/>
<evidence type="ECO:0000313" key="2">
    <source>
        <dbReference type="EMBL" id="GBO08820.1"/>
    </source>
</evidence>
<dbReference type="Proteomes" id="UP000499080">
    <property type="component" value="Unassembled WGS sequence"/>
</dbReference>
<feature type="compositionally biased region" description="Polar residues" evidence="1">
    <location>
        <begin position="36"/>
        <end position="46"/>
    </location>
</feature>
<accession>A0A4Y2UB66</accession>
<dbReference type="EMBL" id="BGPR01034434">
    <property type="protein sequence ID" value="GBO08820.1"/>
    <property type="molecule type" value="Genomic_DNA"/>
</dbReference>
<reference evidence="2 3" key="1">
    <citation type="journal article" date="2019" name="Sci. Rep.">
        <title>Orb-weaving spider Araneus ventricosus genome elucidates the spidroin gene catalogue.</title>
        <authorList>
            <person name="Kono N."/>
            <person name="Nakamura H."/>
            <person name="Ohtoshi R."/>
            <person name="Moran D.A.P."/>
            <person name="Shinohara A."/>
            <person name="Yoshida Y."/>
            <person name="Fujiwara M."/>
            <person name="Mori M."/>
            <person name="Tomita M."/>
            <person name="Arakawa K."/>
        </authorList>
    </citation>
    <scope>NUCLEOTIDE SEQUENCE [LARGE SCALE GENOMIC DNA]</scope>
</reference>
<comment type="caution">
    <text evidence="2">The sequence shown here is derived from an EMBL/GenBank/DDBJ whole genome shotgun (WGS) entry which is preliminary data.</text>
</comment>
<protein>
    <submittedName>
        <fullName evidence="2">Uncharacterized protein</fullName>
    </submittedName>
</protein>
<dbReference type="AlphaFoldDB" id="A0A4Y2UB66"/>
<feature type="region of interest" description="Disordered" evidence="1">
    <location>
        <begin position="1"/>
        <end position="46"/>
    </location>
</feature>
<name>A0A4Y2UB66_ARAVE</name>
<feature type="compositionally biased region" description="Basic and acidic residues" evidence="1">
    <location>
        <begin position="7"/>
        <end position="17"/>
    </location>
</feature>
<gene>
    <name evidence="2" type="ORF">AVEN_27547_1</name>
</gene>
<sequence>MALKTMDQIKKENDTRQHSPNFRATPAGETFGQTGGANNTTMGSSIRMRSSKTFLCKAAATEADIRNGSSYPTNGNEYR</sequence>
<evidence type="ECO:0000313" key="3">
    <source>
        <dbReference type="Proteomes" id="UP000499080"/>
    </source>
</evidence>
<keyword evidence="3" id="KW-1185">Reference proteome</keyword>
<evidence type="ECO:0000256" key="1">
    <source>
        <dbReference type="SAM" id="MobiDB-lite"/>
    </source>
</evidence>
<organism evidence="2 3">
    <name type="scientific">Araneus ventricosus</name>
    <name type="common">Orbweaver spider</name>
    <name type="synonym">Epeira ventricosa</name>
    <dbReference type="NCBI Taxonomy" id="182803"/>
    <lineage>
        <taxon>Eukaryota</taxon>
        <taxon>Metazoa</taxon>
        <taxon>Ecdysozoa</taxon>
        <taxon>Arthropoda</taxon>
        <taxon>Chelicerata</taxon>
        <taxon>Arachnida</taxon>
        <taxon>Araneae</taxon>
        <taxon>Araneomorphae</taxon>
        <taxon>Entelegynae</taxon>
        <taxon>Araneoidea</taxon>
        <taxon>Araneidae</taxon>
        <taxon>Araneus</taxon>
    </lineage>
</organism>